<evidence type="ECO:0000256" key="1">
    <source>
        <dbReference type="ARBA" id="ARBA00004123"/>
    </source>
</evidence>
<feature type="compositionally biased region" description="Basic and acidic residues" evidence="5">
    <location>
        <begin position="228"/>
        <end position="255"/>
    </location>
</feature>
<dbReference type="CDD" id="cd22285">
    <property type="entry name" value="HD_XLF_N"/>
    <property type="match status" value="1"/>
</dbReference>
<feature type="compositionally biased region" description="Polar residues" evidence="5">
    <location>
        <begin position="285"/>
        <end position="296"/>
    </location>
</feature>
<proteinExistence type="predicted"/>
<evidence type="ECO:0000256" key="4">
    <source>
        <dbReference type="ARBA" id="ARBA00023242"/>
    </source>
</evidence>
<organism evidence="7 8">
    <name type="scientific">Syphacia muris</name>
    <dbReference type="NCBI Taxonomy" id="451379"/>
    <lineage>
        <taxon>Eukaryota</taxon>
        <taxon>Metazoa</taxon>
        <taxon>Ecdysozoa</taxon>
        <taxon>Nematoda</taxon>
        <taxon>Chromadorea</taxon>
        <taxon>Rhabditida</taxon>
        <taxon>Spirurina</taxon>
        <taxon>Oxyuridomorpha</taxon>
        <taxon>Oxyuroidea</taxon>
        <taxon>Oxyuridae</taxon>
        <taxon>Syphacia</taxon>
    </lineage>
</organism>
<evidence type="ECO:0000256" key="5">
    <source>
        <dbReference type="SAM" id="MobiDB-lite"/>
    </source>
</evidence>
<keyword evidence="3" id="KW-0234">DNA repair</keyword>
<dbReference type="GO" id="GO:0006303">
    <property type="term" value="P:double-strand break repair via nonhomologous end joining"/>
    <property type="evidence" value="ECO:0007669"/>
    <property type="project" value="UniProtKB-ARBA"/>
</dbReference>
<sequence length="320" mass="35754">MNLTAEKALKCSWVSAGFSHSKNYAFKLYLQDGLLTTLITDYRTIYAEEVVLKKKFSELNTKLSGPDDILFSKVCDLFKSKLSNHSLTVDQQSHKLTINLETKLGKRMVKWRFNGDAVSNDGDIFYQHIVRPLLDMVTVAAENKAIVASKDEIQKLPALPDPFERVDVQELYKSIVSRPQYQYNVGCTEKNLDLPNKKIEDGNDGDQILPQASTTATLCDVPLKPLKSKRDEPQRLLGVKRDYKEEENCDGKGESDDGGSLSATPPLVLDEEANKKNVCQKASDRNVQALSSSDGKSGNLLEVKTPTTPKKSPKKPRLKF</sequence>
<evidence type="ECO:0000256" key="3">
    <source>
        <dbReference type="ARBA" id="ARBA00023204"/>
    </source>
</evidence>
<keyword evidence="7" id="KW-1185">Reference proteome</keyword>
<dbReference type="InterPro" id="IPR015381">
    <property type="entry name" value="XLF-like_N"/>
</dbReference>
<reference evidence="8" key="1">
    <citation type="submission" date="2017-02" db="UniProtKB">
        <authorList>
            <consortium name="WormBaseParasite"/>
        </authorList>
    </citation>
    <scope>IDENTIFICATION</scope>
</reference>
<feature type="region of interest" description="Disordered" evidence="5">
    <location>
        <begin position="225"/>
        <end position="320"/>
    </location>
</feature>
<dbReference type="Gene3D" id="2.170.210.10">
    <property type="entry name" value="DNA double-strand break repair and VJ recombination XRCC4, N-terminal"/>
    <property type="match status" value="1"/>
</dbReference>
<feature type="region of interest" description="Disordered" evidence="5">
    <location>
        <begin position="194"/>
        <end position="213"/>
    </location>
</feature>
<dbReference type="AlphaFoldDB" id="A0A0N5AW89"/>
<dbReference type="InterPro" id="IPR038051">
    <property type="entry name" value="XRCC4-like_N_sf"/>
</dbReference>
<dbReference type="Pfam" id="PF09302">
    <property type="entry name" value="XLF"/>
    <property type="match status" value="1"/>
</dbReference>
<dbReference type="STRING" id="451379.A0A0N5AW89"/>
<evidence type="ECO:0000256" key="2">
    <source>
        <dbReference type="ARBA" id="ARBA00022763"/>
    </source>
</evidence>
<name>A0A0N5AW89_9BILA</name>
<comment type="subcellular location">
    <subcellularLocation>
        <location evidence="1">Nucleus</location>
    </subcellularLocation>
</comment>
<feature type="domain" description="XLF-like N-terminal" evidence="6">
    <location>
        <begin position="13"/>
        <end position="114"/>
    </location>
</feature>
<evidence type="ECO:0000313" key="8">
    <source>
        <dbReference type="WBParaSite" id="SMUV_0000917901-mRNA-1"/>
    </source>
</evidence>
<dbReference type="Proteomes" id="UP000046393">
    <property type="component" value="Unplaced"/>
</dbReference>
<dbReference type="GO" id="GO:0005634">
    <property type="term" value="C:nucleus"/>
    <property type="evidence" value="ECO:0007669"/>
    <property type="project" value="UniProtKB-SubCell"/>
</dbReference>
<protein>
    <submittedName>
        <fullName evidence="8">DNA polymerase delta subunit 3</fullName>
    </submittedName>
</protein>
<feature type="compositionally biased region" description="Basic residues" evidence="5">
    <location>
        <begin position="311"/>
        <end position="320"/>
    </location>
</feature>
<evidence type="ECO:0000259" key="6">
    <source>
        <dbReference type="Pfam" id="PF09302"/>
    </source>
</evidence>
<evidence type="ECO:0000313" key="7">
    <source>
        <dbReference type="Proteomes" id="UP000046393"/>
    </source>
</evidence>
<dbReference type="WBParaSite" id="SMUV_0000917901-mRNA-1">
    <property type="protein sequence ID" value="SMUV_0000917901-mRNA-1"/>
    <property type="gene ID" value="SMUV_0000917901"/>
</dbReference>
<keyword evidence="2" id="KW-0227">DNA damage</keyword>
<accession>A0A0N5AW89</accession>
<keyword evidence="4" id="KW-0539">Nucleus</keyword>